<evidence type="ECO:0000313" key="2">
    <source>
        <dbReference type="EMBL" id="GAH41095.1"/>
    </source>
</evidence>
<comment type="caution">
    <text evidence="2">The sequence shown here is derived from an EMBL/GenBank/DDBJ whole genome shotgun (WGS) entry which is preliminary data.</text>
</comment>
<keyword evidence="1" id="KW-1133">Transmembrane helix</keyword>
<sequence length="39" mass="4619">MTGIFRKWWLWGLVVVLIAAAGIAYWLWPRPYKLTVSRV</sequence>
<organism evidence="2">
    <name type="scientific">marine sediment metagenome</name>
    <dbReference type="NCBI Taxonomy" id="412755"/>
    <lineage>
        <taxon>unclassified sequences</taxon>
        <taxon>metagenomes</taxon>
        <taxon>ecological metagenomes</taxon>
    </lineage>
</organism>
<gene>
    <name evidence="2" type="ORF">S03H2_22929</name>
</gene>
<name>X1G8F5_9ZZZZ</name>
<feature type="transmembrane region" description="Helical" evidence="1">
    <location>
        <begin position="9"/>
        <end position="28"/>
    </location>
</feature>
<protein>
    <submittedName>
        <fullName evidence="2">Uncharacterized protein</fullName>
    </submittedName>
</protein>
<dbReference type="EMBL" id="BARU01012432">
    <property type="protein sequence ID" value="GAH41095.1"/>
    <property type="molecule type" value="Genomic_DNA"/>
</dbReference>
<dbReference type="AlphaFoldDB" id="X1G8F5"/>
<keyword evidence="1" id="KW-0812">Transmembrane</keyword>
<feature type="non-terminal residue" evidence="2">
    <location>
        <position position="39"/>
    </location>
</feature>
<keyword evidence="1" id="KW-0472">Membrane</keyword>
<proteinExistence type="predicted"/>
<reference evidence="2" key="1">
    <citation type="journal article" date="2014" name="Front. Microbiol.">
        <title>High frequency of phylogenetically diverse reductive dehalogenase-homologous genes in deep subseafloor sedimentary metagenomes.</title>
        <authorList>
            <person name="Kawai M."/>
            <person name="Futagami T."/>
            <person name="Toyoda A."/>
            <person name="Takaki Y."/>
            <person name="Nishi S."/>
            <person name="Hori S."/>
            <person name="Arai W."/>
            <person name="Tsubouchi T."/>
            <person name="Morono Y."/>
            <person name="Uchiyama I."/>
            <person name="Ito T."/>
            <person name="Fujiyama A."/>
            <person name="Inagaki F."/>
            <person name="Takami H."/>
        </authorList>
    </citation>
    <scope>NUCLEOTIDE SEQUENCE</scope>
    <source>
        <strain evidence="2">Expedition CK06-06</strain>
    </source>
</reference>
<accession>X1G8F5</accession>
<evidence type="ECO:0000256" key="1">
    <source>
        <dbReference type="SAM" id="Phobius"/>
    </source>
</evidence>